<gene>
    <name evidence="2" type="ORF">IscW_ISCW008233</name>
</gene>
<accession>B7PS22</accession>
<proteinExistence type="predicted"/>
<protein>
    <submittedName>
        <fullName evidence="2 3">Uncharacterized protein</fullName>
    </submittedName>
</protein>
<evidence type="ECO:0000313" key="4">
    <source>
        <dbReference type="Proteomes" id="UP000001555"/>
    </source>
</evidence>
<dbReference type="VEuPathDB" id="VectorBase:ISCW008233"/>
<feature type="region of interest" description="Disordered" evidence="1">
    <location>
        <begin position="43"/>
        <end position="180"/>
    </location>
</feature>
<evidence type="ECO:0000256" key="1">
    <source>
        <dbReference type="SAM" id="MobiDB-lite"/>
    </source>
</evidence>
<reference evidence="2 4" key="1">
    <citation type="submission" date="2008-03" db="EMBL/GenBank/DDBJ databases">
        <title>Annotation of Ixodes scapularis.</title>
        <authorList>
            <consortium name="Ixodes scapularis Genome Project Consortium"/>
            <person name="Caler E."/>
            <person name="Hannick L.I."/>
            <person name="Bidwell S."/>
            <person name="Joardar V."/>
            <person name="Thiagarajan M."/>
            <person name="Amedeo P."/>
            <person name="Galinsky K.J."/>
            <person name="Schobel S."/>
            <person name="Inman J."/>
            <person name="Hostetler J."/>
            <person name="Miller J."/>
            <person name="Hammond M."/>
            <person name="Megy K."/>
            <person name="Lawson D."/>
            <person name="Kodira C."/>
            <person name="Sutton G."/>
            <person name="Meyer J."/>
            <person name="Hill C.A."/>
            <person name="Birren B."/>
            <person name="Nene V."/>
            <person name="Collins F."/>
            <person name="Alarcon-Chaidez F."/>
            <person name="Wikel S."/>
            <person name="Strausberg R."/>
        </authorList>
    </citation>
    <scope>NUCLEOTIDE SEQUENCE [LARGE SCALE GENOMIC DNA]</scope>
    <source>
        <strain evidence="4">Wikel</strain>
        <strain evidence="2">Wikel colony</strain>
    </source>
</reference>
<feature type="compositionally biased region" description="Basic residues" evidence="1">
    <location>
        <begin position="160"/>
        <end position="170"/>
    </location>
</feature>
<dbReference type="VEuPathDB" id="VectorBase:ISCP_002654"/>
<dbReference type="PaxDb" id="6945-B7PS22"/>
<evidence type="ECO:0000313" key="2">
    <source>
        <dbReference type="EMBL" id="EEC09394.1"/>
    </source>
</evidence>
<evidence type="ECO:0000313" key="3">
    <source>
        <dbReference type="EnsemblMetazoa" id="ISCW008233-PA"/>
    </source>
</evidence>
<sequence length="180" mass="19950">MLKASERLVGLAIEQIRQAAFDQGRAEGLSELIHHLKTENTNLKKQLEEGKPETEIRGESSYADILRTTAPAQKTNPEGGANRGKSDKDPTTTAGQPPFSADTNSEATEGLIIRPSDPRMEAPFEHVRQTLNRSFTPHELGRHQGLTKAKNSQGEDRGRGRPSRKRRGRSKNMGEEQVED</sequence>
<feature type="compositionally biased region" description="Basic and acidic residues" evidence="1">
    <location>
        <begin position="45"/>
        <end position="58"/>
    </location>
</feature>
<dbReference type="InParanoid" id="B7PS22"/>
<dbReference type="EMBL" id="DS776301">
    <property type="protein sequence ID" value="EEC09394.1"/>
    <property type="molecule type" value="Genomic_DNA"/>
</dbReference>
<feature type="compositionally biased region" description="Polar residues" evidence="1">
    <location>
        <begin position="91"/>
        <end position="107"/>
    </location>
</feature>
<name>B7PS22_IXOSC</name>
<feature type="compositionally biased region" description="Basic and acidic residues" evidence="1">
    <location>
        <begin position="116"/>
        <end position="128"/>
    </location>
</feature>
<dbReference type="Proteomes" id="UP000001555">
    <property type="component" value="Unassembled WGS sequence"/>
</dbReference>
<organism>
    <name type="scientific">Ixodes scapularis</name>
    <name type="common">Black-legged tick</name>
    <name type="synonym">Deer tick</name>
    <dbReference type="NCBI Taxonomy" id="6945"/>
    <lineage>
        <taxon>Eukaryota</taxon>
        <taxon>Metazoa</taxon>
        <taxon>Ecdysozoa</taxon>
        <taxon>Arthropoda</taxon>
        <taxon>Chelicerata</taxon>
        <taxon>Arachnida</taxon>
        <taxon>Acari</taxon>
        <taxon>Parasitiformes</taxon>
        <taxon>Ixodida</taxon>
        <taxon>Ixodoidea</taxon>
        <taxon>Ixodidae</taxon>
        <taxon>Ixodinae</taxon>
        <taxon>Ixodes</taxon>
    </lineage>
</organism>
<dbReference type="HOGENOM" id="CLU_1497872_0_0_1"/>
<dbReference type="EnsemblMetazoa" id="ISCW008233-RA">
    <property type="protein sequence ID" value="ISCW008233-PA"/>
    <property type="gene ID" value="ISCW008233"/>
</dbReference>
<dbReference type="EMBL" id="ABJB010360364">
    <property type="status" value="NOT_ANNOTATED_CDS"/>
    <property type="molecule type" value="Genomic_DNA"/>
</dbReference>
<reference evidence="3" key="2">
    <citation type="submission" date="2020-05" db="UniProtKB">
        <authorList>
            <consortium name="EnsemblMetazoa"/>
        </authorList>
    </citation>
    <scope>IDENTIFICATION</scope>
    <source>
        <strain evidence="3">wikel</strain>
    </source>
</reference>
<keyword evidence="4" id="KW-1185">Reference proteome</keyword>
<dbReference type="AlphaFoldDB" id="B7PS22"/>